<dbReference type="AlphaFoldDB" id="E3R0G0"/>
<dbReference type="VEuPathDB" id="FungiDB:GLRG_11743"/>
<evidence type="ECO:0000313" key="2">
    <source>
        <dbReference type="EMBL" id="EFQ36598.1"/>
    </source>
</evidence>
<dbReference type="Proteomes" id="UP000008782">
    <property type="component" value="Unassembled WGS sequence"/>
</dbReference>
<sequence>MQDILHANFVVWISSRSHKAAATRLSGGGRVAYKTDGCVCDSEVAVLALCAGIVSDPSRSVRGQRAMSRRKGGGRVDEGSIGAAGSGTNDW</sequence>
<dbReference type="EMBL" id="GG697443">
    <property type="protein sequence ID" value="EFQ36598.1"/>
    <property type="molecule type" value="Genomic_DNA"/>
</dbReference>
<dbReference type="HOGENOM" id="CLU_2432808_0_0_1"/>
<dbReference type="RefSeq" id="XP_008100618.1">
    <property type="nucleotide sequence ID" value="XM_008102427.1"/>
</dbReference>
<accession>E3R0G0</accession>
<feature type="region of interest" description="Disordered" evidence="1">
    <location>
        <begin position="61"/>
        <end position="91"/>
    </location>
</feature>
<feature type="non-terminal residue" evidence="2">
    <location>
        <position position="91"/>
    </location>
</feature>
<evidence type="ECO:0000256" key="1">
    <source>
        <dbReference type="SAM" id="MobiDB-lite"/>
    </source>
</evidence>
<evidence type="ECO:0000313" key="3">
    <source>
        <dbReference type="Proteomes" id="UP000008782"/>
    </source>
</evidence>
<organism evidence="3">
    <name type="scientific">Colletotrichum graminicola (strain M1.001 / M2 / FGSC 10212)</name>
    <name type="common">Maize anthracnose fungus</name>
    <name type="synonym">Glomerella graminicola</name>
    <dbReference type="NCBI Taxonomy" id="645133"/>
    <lineage>
        <taxon>Eukaryota</taxon>
        <taxon>Fungi</taxon>
        <taxon>Dikarya</taxon>
        <taxon>Ascomycota</taxon>
        <taxon>Pezizomycotina</taxon>
        <taxon>Sordariomycetes</taxon>
        <taxon>Hypocreomycetidae</taxon>
        <taxon>Glomerellales</taxon>
        <taxon>Glomerellaceae</taxon>
        <taxon>Colletotrichum</taxon>
        <taxon>Colletotrichum graminicola species complex</taxon>
    </lineage>
</organism>
<name>E3R0G0_COLGM</name>
<dbReference type="GeneID" id="24417107"/>
<gene>
    <name evidence="2" type="ORF">GLRG_11743</name>
</gene>
<protein>
    <submittedName>
        <fullName evidence="2">Uncharacterized protein</fullName>
    </submittedName>
</protein>
<proteinExistence type="predicted"/>
<reference evidence="3" key="1">
    <citation type="journal article" date="2012" name="Nat. Genet.">
        <title>Lifestyle transitions in plant pathogenic Colletotrichum fungi deciphered by genome and transcriptome analyses.</title>
        <authorList>
            <person name="O'Connell R.J."/>
            <person name="Thon M.R."/>
            <person name="Hacquard S."/>
            <person name="Amyotte S.G."/>
            <person name="Kleemann J."/>
            <person name="Torres M.F."/>
            <person name="Damm U."/>
            <person name="Buiate E.A."/>
            <person name="Epstein L."/>
            <person name="Alkan N."/>
            <person name="Altmueller J."/>
            <person name="Alvarado-Balderrama L."/>
            <person name="Bauser C.A."/>
            <person name="Becker C."/>
            <person name="Birren B.W."/>
            <person name="Chen Z."/>
            <person name="Choi J."/>
            <person name="Crouch J.A."/>
            <person name="Duvick J.P."/>
            <person name="Farman M.A."/>
            <person name="Gan P."/>
            <person name="Heiman D."/>
            <person name="Henrissat B."/>
            <person name="Howard R.J."/>
            <person name="Kabbage M."/>
            <person name="Koch C."/>
            <person name="Kracher B."/>
            <person name="Kubo Y."/>
            <person name="Law A.D."/>
            <person name="Lebrun M.-H."/>
            <person name="Lee Y.-H."/>
            <person name="Miyara I."/>
            <person name="Moore N."/>
            <person name="Neumann U."/>
            <person name="Nordstroem K."/>
            <person name="Panaccione D.G."/>
            <person name="Panstruga R."/>
            <person name="Place M."/>
            <person name="Proctor R.H."/>
            <person name="Prusky D."/>
            <person name="Rech G."/>
            <person name="Reinhardt R."/>
            <person name="Rollins J.A."/>
            <person name="Rounsley S."/>
            <person name="Schardl C.L."/>
            <person name="Schwartz D.C."/>
            <person name="Shenoy N."/>
            <person name="Shirasu K."/>
            <person name="Sikhakolli U.R."/>
            <person name="Stueber K."/>
            <person name="Sukno S.A."/>
            <person name="Sweigard J.A."/>
            <person name="Takano Y."/>
            <person name="Takahara H."/>
            <person name="Trail F."/>
            <person name="van der Does H.C."/>
            <person name="Voll L.M."/>
            <person name="Will I."/>
            <person name="Young S."/>
            <person name="Zeng Q."/>
            <person name="Zhang J."/>
            <person name="Zhou S."/>
            <person name="Dickman M.B."/>
            <person name="Schulze-Lefert P."/>
            <person name="Ver Loren van Themaat E."/>
            <person name="Ma L.-J."/>
            <person name="Vaillancourt L.J."/>
        </authorList>
    </citation>
    <scope>NUCLEOTIDE SEQUENCE [LARGE SCALE GENOMIC DNA]</scope>
    <source>
        <strain evidence="3">M1.001 / M2 / FGSC 10212</strain>
    </source>
</reference>
<keyword evidence="3" id="KW-1185">Reference proteome</keyword>